<gene>
    <name evidence="2" type="ORF">RNJ44_04403</name>
</gene>
<accession>A0ABR4NV33</accession>
<keyword evidence="1" id="KW-0472">Membrane</keyword>
<keyword evidence="1" id="KW-1133">Transmembrane helix</keyword>
<protein>
    <submittedName>
        <fullName evidence="2">Uncharacterized protein</fullName>
    </submittedName>
</protein>
<keyword evidence="1" id="KW-0812">Transmembrane</keyword>
<proteinExistence type="predicted"/>
<dbReference type="EMBL" id="JBEVYD010000005">
    <property type="protein sequence ID" value="KAL3232487.1"/>
    <property type="molecule type" value="Genomic_DNA"/>
</dbReference>
<reference evidence="2 3" key="1">
    <citation type="submission" date="2024-05" db="EMBL/GenBank/DDBJ databases">
        <title>Long read based assembly of the Candida bracarensis genome reveals expanded adhesin content.</title>
        <authorList>
            <person name="Marcet-Houben M."/>
            <person name="Ksiezopolska E."/>
            <person name="Gabaldon T."/>
        </authorList>
    </citation>
    <scope>NUCLEOTIDE SEQUENCE [LARGE SCALE GENOMIC DNA]</scope>
    <source>
        <strain evidence="2 3">CBM6</strain>
    </source>
</reference>
<evidence type="ECO:0000313" key="3">
    <source>
        <dbReference type="Proteomes" id="UP001623330"/>
    </source>
</evidence>
<organism evidence="2 3">
    <name type="scientific">Nakaseomyces bracarensis</name>
    <dbReference type="NCBI Taxonomy" id="273131"/>
    <lineage>
        <taxon>Eukaryota</taxon>
        <taxon>Fungi</taxon>
        <taxon>Dikarya</taxon>
        <taxon>Ascomycota</taxon>
        <taxon>Saccharomycotina</taxon>
        <taxon>Saccharomycetes</taxon>
        <taxon>Saccharomycetales</taxon>
        <taxon>Saccharomycetaceae</taxon>
        <taxon>Nakaseomyces</taxon>
    </lineage>
</organism>
<sequence length="138" mass="15677">MDSVIKRIRDNQDLEFKVANRKIYLHVPSFVLGCLFIGTLGSLLKNIVGGLLVSIILVSKFVVILGGILCCLWVVTGNKRTNNKPQESTHHTKNEDIGTYKYFDIPVEKEDIHRRSVSTNISIDETDLYNNFVRKAKK</sequence>
<feature type="transmembrane region" description="Helical" evidence="1">
    <location>
        <begin position="23"/>
        <end position="44"/>
    </location>
</feature>
<evidence type="ECO:0000256" key="1">
    <source>
        <dbReference type="SAM" id="Phobius"/>
    </source>
</evidence>
<dbReference type="PROSITE" id="PS51257">
    <property type="entry name" value="PROKAR_LIPOPROTEIN"/>
    <property type="match status" value="1"/>
</dbReference>
<keyword evidence="3" id="KW-1185">Reference proteome</keyword>
<feature type="transmembrane region" description="Helical" evidence="1">
    <location>
        <begin position="50"/>
        <end position="75"/>
    </location>
</feature>
<dbReference type="Proteomes" id="UP001623330">
    <property type="component" value="Unassembled WGS sequence"/>
</dbReference>
<name>A0ABR4NV33_9SACH</name>
<evidence type="ECO:0000313" key="2">
    <source>
        <dbReference type="EMBL" id="KAL3232487.1"/>
    </source>
</evidence>
<comment type="caution">
    <text evidence="2">The sequence shown here is derived from an EMBL/GenBank/DDBJ whole genome shotgun (WGS) entry which is preliminary data.</text>
</comment>